<dbReference type="AlphaFoldDB" id="A0ABD3FV08"/>
<dbReference type="EMBL" id="JBIMZQ010000009">
    <property type="protein sequence ID" value="KAL3669506.1"/>
    <property type="molecule type" value="Genomic_DNA"/>
</dbReference>
<dbReference type="Proteomes" id="UP001632037">
    <property type="component" value="Unassembled WGS sequence"/>
</dbReference>
<organism evidence="1 2">
    <name type="scientific">Phytophthora oleae</name>
    <dbReference type="NCBI Taxonomy" id="2107226"/>
    <lineage>
        <taxon>Eukaryota</taxon>
        <taxon>Sar</taxon>
        <taxon>Stramenopiles</taxon>
        <taxon>Oomycota</taxon>
        <taxon>Peronosporomycetes</taxon>
        <taxon>Peronosporales</taxon>
        <taxon>Peronosporaceae</taxon>
        <taxon>Phytophthora</taxon>
    </lineage>
</organism>
<keyword evidence="2" id="KW-1185">Reference proteome</keyword>
<evidence type="ECO:0000313" key="2">
    <source>
        <dbReference type="Proteomes" id="UP001632037"/>
    </source>
</evidence>
<proteinExistence type="predicted"/>
<reference evidence="1 2" key="1">
    <citation type="submission" date="2024-09" db="EMBL/GenBank/DDBJ databases">
        <title>Genome sequencing and assembly of Phytophthora oleae, isolate VK10A, causative agent of rot of olive drupes.</title>
        <authorList>
            <person name="Conti Taguali S."/>
            <person name="Riolo M."/>
            <person name="La Spada F."/>
            <person name="Cacciola S.O."/>
            <person name="Dionisio G."/>
        </authorList>
    </citation>
    <scope>NUCLEOTIDE SEQUENCE [LARGE SCALE GENOMIC DNA]</scope>
    <source>
        <strain evidence="1 2">VK10A</strain>
    </source>
</reference>
<evidence type="ECO:0000313" key="1">
    <source>
        <dbReference type="EMBL" id="KAL3669506.1"/>
    </source>
</evidence>
<accession>A0ABD3FV08</accession>
<comment type="caution">
    <text evidence="1">The sequence shown here is derived from an EMBL/GenBank/DDBJ whole genome shotgun (WGS) entry which is preliminary data.</text>
</comment>
<sequence>MSGGSTDYCGALIYGTFEKIRQDTARLGFGDPVGMMRVPSGEAAREIKEGMEEGYLHTKR</sequence>
<protein>
    <submittedName>
        <fullName evidence="1">Uncharacterized protein</fullName>
    </submittedName>
</protein>
<name>A0ABD3FV08_9STRA</name>
<gene>
    <name evidence="1" type="ORF">V7S43_005900</name>
</gene>